<evidence type="ECO:0000256" key="13">
    <source>
        <dbReference type="ARBA" id="ARBA00023128"/>
    </source>
</evidence>
<evidence type="ECO:0000256" key="16">
    <source>
        <dbReference type="ARBA" id="ARBA00035852"/>
    </source>
</evidence>
<keyword evidence="5" id="KW-1003">Cell membrane</keyword>
<dbReference type="CDD" id="cd03443">
    <property type="entry name" value="PaaI_thioesterase"/>
    <property type="match status" value="1"/>
</dbReference>
<name>A0ABM0SBA9_GALVR</name>
<evidence type="ECO:0000313" key="28">
    <source>
        <dbReference type="Proteomes" id="UP000694923"/>
    </source>
</evidence>
<dbReference type="EC" id="3.1.2.2" evidence="19"/>
<feature type="domain" description="Thioesterase" evidence="27">
    <location>
        <begin position="115"/>
        <end position="187"/>
    </location>
</feature>
<protein>
    <recommendedName>
        <fullName evidence="20">Acyl-coenzyme A thioesterase THEM4</fullName>
        <ecNumber evidence="19">3.1.2.2</ecNumber>
    </recommendedName>
    <alternativeName>
        <fullName evidence="21">Thioesterase superfamily member 4</fullName>
    </alternativeName>
</protein>
<evidence type="ECO:0000256" key="1">
    <source>
        <dbReference type="ARBA" id="ARBA00004496"/>
    </source>
</evidence>
<dbReference type="Pfam" id="PF03061">
    <property type="entry name" value="4HBT"/>
    <property type="match status" value="1"/>
</dbReference>
<evidence type="ECO:0000256" key="22">
    <source>
        <dbReference type="ARBA" id="ARBA00047588"/>
    </source>
</evidence>
<organism evidence="28 29">
    <name type="scientific">Galeopterus variegatus</name>
    <name type="common">Malayan flying lemur</name>
    <name type="synonym">Cynocephalus variegatus</name>
    <dbReference type="NCBI Taxonomy" id="482537"/>
    <lineage>
        <taxon>Eukaryota</taxon>
        <taxon>Metazoa</taxon>
        <taxon>Chordata</taxon>
        <taxon>Craniata</taxon>
        <taxon>Vertebrata</taxon>
        <taxon>Euteleostomi</taxon>
        <taxon>Mammalia</taxon>
        <taxon>Eutheria</taxon>
        <taxon>Euarchontoglires</taxon>
        <taxon>Dermoptera</taxon>
        <taxon>Cynocephalidae</taxon>
        <taxon>Galeopterus</taxon>
    </lineage>
</organism>
<keyword evidence="15" id="KW-0966">Cell projection</keyword>
<comment type="similarity">
    <text evidence="18">Belongs to the THEM4/THEM5 thioesterase family.</text>
</comment>
<evidence type="ECO:0000256" key="21">
    <source>
        <dbReference type="ARBA" id="ARBA00043210"/>
    </source>
</evidence>
<evidence type="ECO:0000256" key="18">
    <source>
        <dbReference type="ARBA" id="ARBA00038456"/>
    </source>
</evidence>
<evidence type="ECO:0000259" key="27">
    <source>
        <dbReference type="Pfam" id="PF03061"/>
    </source>
</evidence>
<dbReference type="InterPro" id="IPR052365">
    <property type="entry name" value="THEM4/THEM5_acyl-CoA_thioest"/>
</dbReference>
<comment type="catalytic activity">
    <reaction evidence="26">
        <text>tetradecanoyl-CoA + H2O = tetradecanoate + CoA + H(+)</text>
        <dbReference type="Rhea" id="RHEA:40119"/>
        <dbReference type="ChEBI" id="CHEBI:15377"/>
        <dbReference type="ChEBI" id="CHEBI:15378"/>
        <dbReference type="ChEBI" id="CHEBI:30807"/>
        <dbReference type="ChEBI" id="CHEBI:57287"/>
        <dbReference type="ChEBI" id="CHEBI:57385"/>
    </reaction>
    <physiologicalReaction direction="left-to-right" evidence="26">
        <dbReference type="Rhea" id="RHEA:40120"/>
    </physiologicalReaction>
</comment>
<evidence type="ECO:0000256" key="3">
    <source>
        <dbReference type="ARBA" id="ARBA00004632"/>
    </source>
</evidence>
<keyword evidence="14" id="KW-0472">Membrane</keyword>
<dbReference type="SUPFAM" id="SSF54637">
    <property type="entry name" value="Thioesterase/thiol ester dehydrase-isomerase"/>
    <property type="match status" value="1"/>
</dbReference>
<dbReference type="InterPro" id="IPR029069">
    <property type="entry name" value="HotDog_dom_sf"/>
</dbReference>
<dbReference type="Gene3D" id="3.10.129.10">
    <property type="entry name" value="Hotdog Thioesterase"/>
    <property type="match status" value="1"/>
</dbReference>
<dbReference type="PANTHER" id="PTHR12418:SF19">
    <property type="entry name" value="ACYL-COENZYME A THIOESTERASE THEM4"/>
    <property type="match status" value="1"/>
</dbReference>
<evidence type="ECO:0000256" key="15">
    <source>
        <dbReference type="ARBA" id="ARBA00023273"/>
    </source>
</evidence>
<evidence type="ECO:0000256" key="14">
    <source>
        <dbReference type="ARBA" id="ARBA00023136"/>
    </source>
</evidence>
<keyword evidence="9" id="KW-0378">Hydrolase</keyword>
<keyword evidence="12" id="KW-0443">Lipid metabolism</keyword>
<evidence type="ECO:0000256" key="6">
    <source>
        <dbReference type="ARBA" id="ARBA00022490"/>
    </source>
</evidence>
<comment type="catalytic activity">
    <reaction evidence="25">
        <text>dodecanoyl-CoA + H2O = dodecanoate + CoA + H(+)</text>
        <dbReference type="Rhea" id="RHEA:30135"/>
        <dbReference type="ChEBI" id="CHEBI:15377"/>
        <dbReference type="ChEBI" id="CHEBI:15378"/>
        <dbReference type="ChEBI" id="CHEBI:18262"/>
        <dbReference type="ChEBI" id="CHEBI:57287"/>
        <dbReference type="ChEBI" id="CHEBI:57375"/>
    </reaction>
    <physiologicalReaction direction="left-to-right" evidence="25">
        <dbReference type="Rhea" id="RHEA:30136"/>
    </physiologicalReaction>
</comment>
<comment type="catalytic activity">
    <reaction evidence="22">
        <text>octanoyl-CoA + H2O = octanoate + CoA + H(+)</text>
        <dbReference type="Rhea" id="RHEA:30143"/>
        <dbReference type="ChEBI" id="CHEBI:15377"/>
        <dbReference type="ChEBI" id="CHEBI:15378"/>
        <dbReference type="ChEBI" id="CHEBI:25646"/>
        <dbReference type="ChEBI" id="CHEBI:57287"/>
        <dbReference type="ChEBI" id="CHEBI:57386"/>
    </reaction>
    <physiologicalReaction direction="left-to-right" evidence="22">
        <dbReference type="Rhea" id="RHEA:30144"/>
    </physiologicalReaction>
</comment>
<feature type="non-terminal residue" evidence="29">
    <location>
        <position position="1"/>
    </location>
</feature>
<evidence type="ECO:0000256" key="24">
    <source>
        <dbReference type="ARBA" id="ARBA00047969"/>
    </source>
</evidence>
<evidence type="ECO:0000256" key="2">
    <source>
        <dbReference type="ARBA" id="ARBA00004569"/>
    </source>
</evidence>
<evidence type="ECO:0000256" key="12">
    <source>
        <dbReference type="ARBA" id="ARBA00023098"/>
    </source>
</evidence>
<evidence type="ECO:0000256" key="23">
    <source>
        <dbReference type="ARBA" id="ARBA00047734"/>
    </source>
</evidence>
<keyword evidence="11" id="KW-0809">Transit peptide</keyword>
<dbReference type="PANTHER" id="PTHR12418">
    <property type="entry name" value="ACYL-COENZYME A THIOESTERASE THEM4"/>
    <property type="match status" value="1"/>
</dbReference>
<evidence type="ECO:0000256" key="19">
    <source>
        <dbReference type="ARBA" id="ARBA00038848"/>
    </source>
</evidence>
<evidence type="ECO:0000256" key="9">
    <source>
        <dbReference type="ARBA" id="ARBA00022801"/>
    </source>
</evidence>
<dbReference type="GeneID" id="103607425"/>
<comment type="catalytic activity">
    <reaction evidence="24">
        <text>decanoyl-CoA + H2O = decanoate + CoA + H(+)</text>
        <dbReference type="Rhea" id="RHEA:40059"/>
        <dbReference type="ChEBI" id="CHEBI:15377"/>
        <dbReference type="ChEBI" id="CHEBI:15378"/>
        <dbReference type="ChEBI" id="CHEBI:27689"/>
        <dbReference type="ChEBI" id="CHEBI:57287"/>
        <dbReference type="ChEBI" id="CHEBI:61430"/>
    </reaction>
    <physiologicalReaction direction="left-to-right" evidence="24">
        <dbReference type="Rhea" id="RHEA:40060"/>
    </physiologicalReaction>
</comment>
<evidence type="ECO:0000256" key="4">
    <source>
        <dbReference type="ARBA" id="ARBA00004637"/>
    </source>
</evidence>
<evidence type="ECO:0000256" key="17">
    <source>
        <dbReference type="ARBA" id="ARBA00037002"/>
    </source>
</evidence>
<evidence type="ECO:0000256" key="10">
    <source>
        <dbReference type="ARBA" id="ARBA00022832"/>
    </source>
</evidence>
<keyword evidence="28" id="KW-1185">Reference proteome</keyword>
<evidence type="ECO:0000313" key="29">
    <source>
        <dbReference type="RefSeq" id="XP_008590150.1"/>
    </source>
</evidence>
<dbReference type="Proteomes" id="UP000694923">
    <property type="component" value="Unplaced"/>
</dbReference>
<evidence type="ECO:0000256" key="25">
    <source>
        <dbReference type="ARBA" id="ARBA00048074"/>
    </source>
</evidence>
<evidence type="ECO:0000256" key="7">
    <source>
        <dbReference type="ARBA" id="ARBA00022703"/>
    </source>
</evidence>
<keyword evidence="6" id="KW-0963">Cytoplasm</keyword>
<evidence type="ECO:0000256" key="8">
    <source>
        <dbReference type="ARBA" id="ARBA00022792"/>
    </source>
</evidence>
<dbReference type="RefSeq" id="XP_008590150.1">
    <property type="nucleotide sequence ID" value="XM_008591928.1"/>
</dbReference>
<keyword evidence="10" id="KW-0276">Fatty acid metabolism</keyword>
<evidence type="ECO:0000256" key="26">
    <source>
        <dbReference type="ARBA" id="ARBA00048180"/>
    </source>
</evidence>
<comment type="catalytic activity">
    <reaction evidence="23">
        <text>hexadecanoyl-CoA + H2O = hexadecanoate + CoA + H(+)</text>
        <dbReference type="Rhea" id="RHEA:16645"/>
        <dbReference type="ChEBI" id="CHEBI:7896"/>
        <dbReference type="ChEBI" id="CHEBI:15377"/>
        <dbReference type="ChEBI" id="CHEBI:15378"/>
        <dbReference type="ChEBI" id="CHEBI:57287"/>
        <dbReference type="ChEBI" id="CHEBI:57379"/>
        <dbReference type="EC" id="3.1.2.2"/>
    </reaction>
    <physiologicalReaction direction="left-to-right" evidence="23">
        <dbReference type="Rhea" id="RHEA:16646"/>
    </physiologicalReaction>
</comment>
<evidence type="ECO:0000256" key="5">
    <source>
        <dbReference type="ARBA" id="ARBA00022475"/>
    </source>
</evidence>
<reference evidence="29" key="1">
    <citation type="submission" date="2025-08" db="UniProtKB">
        <authorList>
            <consortium name="RefSeq"/>
        </authorList>
    </citation>
    <scope>IDENTIFICATION</scope>
</reference>
<dbReference type="InterPro" id="IPR006683">
    <property type="entry name" value="Thioestr_dom"/>
</dbReference>
<comment type="subcellular location">
    <subcellularLocation>
        <location evidence="3">Cell projection</location>
        <location evidence="3">Ruffle membrane</location>
    </subcellularLocation>
    <subcellularLocation>
        <location evidence="1">Cytoplasm</location>
    </subcellularLocation>
    <subcellularLocation>
        <location evidence="4">Mitochondrion inner membrane</location>
        <topology evidence="4">Peripheral membrane protein</topology>
    </subcellularLocation>
    <subcellularLocation>
        <location evidence="2">Mitochondrion intermembrane space</location>
    </subcellularLocation>
</comment>
<proteinExistence type="inferred from homology"/>
<keyword evidence="8" id="KW-0999">Mitochondrion inner membrane</keyword>
<evidence type="ECO:0000256" key="20">
    <source>
        <dbReference type="ARBA" id="ARBA00040123"/>
    </source>
</evidence>
<accession>A0ABM0SBA9</accession>
<keyword evidence="7" id="KW-0053">Apoptosis</keyword>
<comment type="catalytic activity">
    <reaction evidence="17">
        <text>(9Z)-octadecenoyl-CoA + H2O = (9Z)-octadecenoate + CoA + H(+)</text>
        <dbReference type="Rhea" id="RHEA:40139"/>
        <dbReference type="ChEBI" id="CHEBI:15377"/>
        <dbReference type="ChEBI" id="CHEBI:15378"/>
        <dbReference type="ChEBI" id="CHEBI:30823"/>
        <dbReference type="ChEBI" id="CHEBI:57287"/>
        <dbReference type="ChEBI" id="CHEBI:57387"/>
    </reaction>
    <physiologicalReaction direction="left-to-right" evidence="17">
        <dbReference type="Rhea" id="RHEA:40140"/>
    </physiologicalReaction>
</comment>
<gene>
    <name evidence="29" type="primary">LOC103607425</name>
</gene>
<comment type="catalytic activity">
    <reaction evidence="16">
        <text>(5Z,8Z,11Z,14Z)-eicosatetraenoyl-CoA + H2O = (5Z,8Z,11Z,14Z)-eicosatetraenoate + CoA + H(+)</text>
        <dbReference type="Rhea" id="RHEA:40151"/>
        <dbReference type="ChEBI" id="CHEBI:15377"/>
        <dbReference type="ChEBI" id="CHEBI:15378"/>
        <dbReference type="ChEBI" id="CHEBI:32395"/>
        <dbReference type="ChEBI" id="CHEBI:57287"/>
        <dbReference type="ChEBI" id="CHEBI:57368"/>
    </reaction>
    <physiologicalReaction direction="left-to-right" evidence="16">
        <dbReference type="Rhea" id="RHEA:40152"/>
    </physiologicalReaction>
</comment>
<keyword evidence="13" id="KW-0496">Mitochondrion</keyword>
<evidence type="ECO:0000256" key="11">
    <source>
        <dbReference type="ARBA" id="ARBA00022946"/>
    </source>
</evidence>
<sequence length="206" mass="23314">RLFSSEKLTQRDHSLPNPSWSKDLRLLFDQFMKKCEDSSWKRLPSYKCESSQRVQDFKTHFLDPKFMNEQTVHGQLFTRSFEDGLGFEYAMFCNDAEKRIVCLFQGGPYLQGVPGFLHGGAIATIIDATTGMTALLAGGIVMTANLNINFKRPIPLCSTVVLNSQLDKVEGRKFFVSCNIHSVDGKTLYSETTGLFIKLDPDKRLK</sequence>